<evidence type="ECO:0000313" key="5">
    <source>
        <dbReference type="Proteomes" id="UP000658258"/>
    </source>
</evidence>
<organism evidence="4 5">
    <name type="scientific">Roseivirga thermotolerans</name>
    <dbReference type="NCBI Taxonomy" id="1758176"/>
    <lineage>
        <taxon>Bacteria</taxon>
        <taxon>Pseudomonadati</taxon>
        <taxon>Bacteroidota</taxon>
        <taxon>Cytophagia</taxon>
        <taxon>Cytophagales</taxon>
        <taxon>Roseivirgaceae</taxon>
        <taxon>Roseivirga</taxon>
    </lineage>
</organism>
<accession>A0ABQ3I7U4</accession>
<dbReference type="InterPro" id="IPR011990">
    <property type="entry name" value="TPR-like_helical_dom_sf"/>
</dbReference>
<keyword evidence="2" id="KW-0812">Transmembrane</keyword>
<dbReference type="InterPro" id="IPR000792">
    <property type="entry name" value="Tscrpt_reg_LuxR_C"/>
</dbReference>
<keyword evidence="1" id="KW-0175">Coiled coil</keyword>
<dbReference type="PANTHER" id="PTHR10098">
    <property type="entry name" value="RAPSYN-RELATED"/>
    <property type="match status" value="1"/>
</dbReference>
<dbReference type="SUPFAM" id="SSF48452">
    <property type="entry name" value="TPR-like"/>
    <property type="match status" value="2"/>
</dbReference>
<dbReference type="Pfam" id="PF13424">
    <property type="entry name" value="TPR_12"/>
    <property type="match status" value="2"/>
</dbReference>
<proteinExistence type="predicted"/>
<gene>
    <name evidence="4" type="ORF">GCM10011340_16890</name>
</gene>
<reference evidence="5" key="1">
    <citation type="journal article" date="2019" name="Int. J. Syst. Evol. Microbiol.">
        <title>The Global Catalogue of Microorganisms (GCM) 10K type strain sequencing project: providing services to taxonomists for standard genome sequencing and annotation.</title>
        <authorList>
            <consortium name="The Broad Institute Genomics Platform"/>
            <consortium name="The Broad Institute Genome Sequencing Center for Infectious Disease"/>
            <person name="Wu L."/>
            <person name="Ma J."/>
        </authorList>
    </citation>
    <scope>NUCLEOTIDE SEQUENCE [LARGE SCALE GENOMIC DNA]</scope>
    <source>
        <strain evidence="5">CGMCC 1.15111</strain>
    </source>
</reference>
<evidence type="ECO:0000256" key="1">
    <source>
        <dbReference type="SAM" id="Coils"/>
    </source>
</evidence>
<keyword evidence="2" id="KW-1133">Transmembrane helix</keyword>
<evidence type="ECO:0000313" key="4">
    <source>
        <dbReference type="EMBL" id="GHE62344.1"/>
    </source>
</evidence>
<keyword evidence="5" id="KW-1185">Reference proteome</keyword>
<feature type="domain" description="HTH luxR-type" evidence="3">
    <location>
        <begin position="478"/>
        <end position="505"/>
    </location>
</feature>
<dbReference type="PANTHER" id="PTHR10098:SF112">
    <property type="entry name" value="SLR0380 PROTEIN"/>
    <property type="match status" value="1"/>
</dbReference>
<evidence type="ECO:0000259" key="3">
    <source>
        <dbReference type="PROSITE" id="PS00622"/>
    </source>
</evidence>
<dbReference type="EMBL" id="BNAG01000002">
    <property type="protein sequence ID" value="GHE62344.1"/>
    <property type="molecule type" value="Genomic_DNA"/>
</dbReference>
<keyword evidence="2" id="KW-0472">Membrane</keyword>
<feature type="transmembrane region" description="Helical" evidence="2">
    <location>
        <begin position="311"/>
        <end position="328"/>
    </location>
</feature>
<dbReference type="SUPFAM" id="SSF46894">
    <property type="entry name" value="C-terminal effector domain of the bipartite response regulators"/>
    <property type="match status" value="1"/>
</dbReference>
<dbReference type="Gene3D" id="1.25.40.10">
    <property type="entry name" value="Tetratricopeptide repeat domain"/>
    <property type="match status" value="3"/>
</dbReference>
<feature type="coiled-coil region" evidence="1">
    <location>
        <begin position="347"/>
        <end position="421"/>
    </location>
</feature>
<comment type="caution">
    <text evidence="4">The sequence shown here is derived from an EMBL/GenBank/DDBJ whole genome shotgun (WGS) entry which is preliminary data.</text>
</comment>
<name>A0ABQ3I7U4_9BACT</name>
<dbReference type="InterPro" id="IPR019734">
    <property type="entry name" value="TPR_rpt"/>
</dbReference>
<dbReference type="Proteomes" id="UP000658258">
    <property type="component" value="Unassembled WGS sequence"/>
</dbReference>
<evidence type="ECO:0000256" key="2">
    <source>
        <dbReference type="SAM" id="Phobius"/>
    </source>
</evidence>
<dbReference type="SMART" id="SM00028">
    <property type="entry name" value="TPR"/>
    <property type="match status" value="6"/>
</dbReference>
<sequence>MNGLGNFYTSTDPDSAFYYAKRALDEALESGNLHQQAQAQRTIGQVFYLQGAYDNAIAYLTDALAKFSQLEMKAETAQTLLSLGAAYQFHNLWAEAIKEYKRARSIFEQLADSTGMAETYGVIGHYFEKTAQADSAFYYQYKALQLYEALDDPRGKATIYDNIGSVYEDLGQFDKAFEYFLLSAHYDSLCNNLPALVNTLNNLGDTFRKRGKVAEAVAYTNLALHLADSLQLNYEVLSAYHDMAKVYRSNGQLSLALSYYDSAYEFSQELFNSQIAGQIANFQTLYETQEKEQAIARLEAGKRIDRQAKNSLVIGGLGLVFFTALVAVQERKRRNKATEALKAQKALSDERIRNIELEQQALQAQLENKRLKEEQFYLELEARSQDLTAKTLHIIQKNRLLKDIREQIDQLEKESKMKAEVLEGLSNSIDKGFRFDTEWEHFQDTFNQVHDDFTLRIRSRYPELTDSDIRLCSLIRMGISSKDISTLLGINTDSLRVARYRLKKKLHLRHGLKLKEFLAEY</sequence>
<dbReference type="PROSITE" id="PS00622">
    <property type="entry name" value="HTH_LUXR_1"/>
    <property type="match status" value="1"/>
</dbReference>
<protein>
    <recommendedName>
        <fullName evidence="3">HTH luxR-type domain-containing protein</fullName>
    </recommendedName>
</protein>
<dbReference type="InterPro" id="IPR016032">
    <property type="entry name" value="Sig_transdc_resp-reg_C-effctor"/>
</dbReference>